<proteinExistence type="predicted"/>
<reference evidence="1" key="1">
    <citation type="submission" date="2020-01" db="EMBL/GenBank/DDBJ databases">
        <authorList>
            <person name="Mishra B."/>
        </authorList>
    </citation>
    <scope>NUCLEOTIDE SEQUENCE [LARGE SCALE GENOMIC DNA]</scope>
</reference>
<comment type="caution">
    <text evidence="1">The sequence shown here is derived from an EMBL/GenBank/DDBJ whole genome shotgun (WGS) entry which is preliminary data.</text>
</comment>
<keyword evidence="2" id="KW-1185">Reference proteome</keyword>
<dbReference type="Proteomes" id="UP000467841">
    <property type="component" value="Unassembled WGS sequence"/>
</dbReference>
<dbReference type="AlphaFoldDB" id="A0A6D2KSM8"/>
<evidence type="ECO:0000313" key="1">
    <source>
        <dbReference type="EMBL" id="CAA7052128.1"/>
    </source>
</evidence>
<evidence type="ECO:0000313" key="2">
    <source>
        <dbReference type="Proteomes" id="UP000467841"/>
    </source>
</evidence>
<sequence>MGMTQAAHDRDLSLNVRRETVFQTLLLDDFDRNAFAVVVKILRLVDFGKRAAPEKWTEIVFSEQGRLVIISDDVNDDGVRRVFGHLTINAN</sequence>
<accession>A0A6D2KSM8</accession>
<protein>
    <submittedName>
        <fullName evidence="1">Uncharacterized protein</fullName>
    </submittedName>
</protein>
<name>A0A6D2KSM8_9BRAS</name>
<organism evidence="1 2">
    <name type="scientific">Microthlaspi erraticum</name>
    <dbReference type="NCBI Taxonomy" id="1685480"/>
    <lineage>
        <taxon>Eukaryota</taxon>
        <taxon>Viridiplantae</taxon>
        <taxon>Streptophyta</taxon>
        <taxon>Embryophyta</taxon>
        <taxon>Tracheophyta</taxon>
        <taxon>Spermatophyta</taxon>
        <taxon>Magnoliopsida</taxon>
        <taxon>eudicotyledons</taxon>
        <taxon>Gunneridae</taxon>
        <taxon>Pentapetalae</taxon>
        <taxon>rosids</taxon>
        <taxon>malvids</taxon>
        <taxon>Brassicales</taxon>
        <taxon>Brassicaceae</taxon>
        <taxon>Coluteocarpeae</taxon>
        <taxon>Microthlaspi</taxon>
    </lineage>
</organism>
<gene>
    <name evidence="1" type="ORF">MERR_LOCUS39363</name>
</gene>
<dbReference type="EMBL" id="CACVBM020001496">
    <property type="protein sequence ID" value="CAA7052128.1"/>
    <property type="molecule type" value="Genomic_DNA"/>
</dbReference>